<dbReference type="EMBL" id="JAIZAY010002126">
    <property type="protein sequence ID" value="KAJ8017402.1"/>
    <property type="molecule type" value="Genomic_DNA"/>
</dbReference>
<dbReference type="Proteomes" id="UP001152320">
    <property type="component" value="Unassembled WGS sequence"/>
</dbReference>
<reference evidence="1" key="1">
    <citation type="submission" date="2021-10" db="EMBL/GenBank/DDBJ databases">
        <title>Tropical sea cucumber genome reveals ecological adaptation and Cuvierian tubules defense mechanism.</title>
        <authorList>
            <person name="Chen T."/>
        </authorList>
    </citation>
    <scope>NUCLEOTIDE SEQUENCE</scope>
    <source>
        <strain evidence="1">Nanhai2018</strain>
        <tissue evidence="1">Muscle</tissue>
    </source>
</reference>
<name>A0A9Q1BAH2_HOLLE</name>
<proteinExistence type="predicted"/>
<keyword evidence="2" id="KW-1185">Reference proteome</keyword>
<organism evidence="1 2">
    <name type="scientific">Holothuria leucospilota</name>
    <name type="common">Black long sea cucumber</name>
    <name type="synonym">Mertensiothuria leucospilota</name>
    <dbReference type="NCBI Taxonomy" id="206669"/>
    <lineage>
        <taxon>Eukaryota</taxon>
        <taxon>Metazoa</taxon>
        <taxon>Echinodermata</taxon>
        <taxon>Eleutherozoa</taxon>
        <taxon>Echinozoa</taxon>
        <taxon>Holothuroidea</taxon>
        <taxon>Aspidochirotacea</taxon>
        <taxon>Aspidochirotida</taxon>
        <taxon>Holothuriidae</taxon>
        <taxon>Holothuria</taxon>
    </lineage>
</organism>
<sequence>MRRFQPFSTAAVNRILGYMYRNRQIHLQTLKSRVSFFLIISIDTCQVVITK</sequence>
<dbReference type="AlphaFoldDB" id="A0A9Q1BAH2"/>
<protein>
    <submittedName>
        <fullName evidence="1">Uncharacterized protein</fullName>
    </submittedName>
</protein>
<gene>
    <name evidence="1" type="ORF">HOLleu_45219</name>
</gene>
<comment type="caution">
    <text evidence="1">The sequence shown here is derived from an EMBL/GenBank/DDBJ whole genome shotgun (WGS) entry which is preliminary data.</text>
</comment>
<evidence type="ECO:0000313" key="2">
    <source>
        <dbReference type="Proteomes" id="UP001152320"/>
    </source>
</evidence>
<accession>A0A9Q1BAH2</accession>
<evidence type="ECO:0000313" key="1">
    <source>
        <dbReference type="EMBL" id="KAJ8017402.1"/>
    </source>
</evidence>